<protein>
    <recommendedName>
        <fullName evidence="4">Phosphate-binding protein</fullName>
    </recommendedName>
</protein>
<dbReference type="PANTHER" id="PTHR30570:SF6">
    <property type="entry name" value="PHOSPHATE-BINDING PROTEIN PSTS"/>
    <property type="match status" value="1"/>
</dbReference>
<keyword evidence="3" id="KW-0732">Signal</keyword>
<dbReference type="Pfam" id="PF12849">
    <property type="entry name" value="PBP_like_2"/>
    <property type="match status" value="1"/>
</dbReference>
<dbReference type="NCBIfam" id="TIGR02136">
    <property type="entry name" value="ptsS_2"/>
    <property type="match status" value="1"/>
</dbReference>
<dbReference type="Proteomes" id="UP000809621">
    <property type="component" value="Unassembled WGS sequence"/>
</dbReference>
<evidence type="ECO:0000256" key="4">
    <source>
        <dbReference type="RuleBase" id="RU367119"/>
    </source>
</evidence>
<organism evidence="6 7">
    <name type="scientific">Vibrio ulleungensis</name>
    <dbReference type="NCBI Taxonomy" id="2807619"/>
    <lineage>
        <taxon>Bacteria</taxon>
        <taxon>Pseudomonadati</taxon>
        <taxon>Pseudomonadota</taxon>
        <taxon>Gammaproteobacteria</taxon>
        <taxon>Vibrionales</taxon>
        <taxon>Vibrionaceae</taxon>
        <taxon>Vibrio</taxon>
    </lineage>
</organism>
<name>A0ABS2HNP4_9VIBR</name>
<evidence type="ECO:0000256" key="3">
    <source>
        <dbReference type="ARBA" id="ARBA00022729"/>
    </source>
</evidence>
<dbReference type="InterPro" id="IPR011862">
    <property type="entry name" value="Phos-bd"/>
</dbReference>
<evidence type="ECO:0000259" key="5">
    <source>
        <dbReference type="Pfam" id="PF12849"/>
    </source>
</evidence>
<keyword evidence="2 4" id="KW-0813">Transport</keyword>
<keyword evidence="7" id="KW-1185">Reference proteome</keyword>
<dbReference type="Gene3D" id="3.40.190.10">
    <property type="entry name" value="Periplasmic binding protein-like II"/>
    <property type="match status" value="2"/>
</dbReference>
<evidence type="ECO:0000313" key="6">
    <source>
        <dbReference type="EMBL" id="MBM7038316.1"/>
    </source>
</evidence>
<keyword evidence="4" id="KW-0964">Secreted</keyword>
<evidence type="ECO:0000313" key="7">
    <source>
        <dbReference type="Proteomes" id="UP000809621"/>
    </source>
</evidence>
<dbReference type="PANTHER" id="PTHR30570">
    <property type="entry name" value="PERIPLASMIC PHOSPHATE BINDING COMPONENT OF PHOSPHATE ABC TRANSPORTER"/>
    <property type="match status" value="1"/>
</dbReference>
<dbReference type="CDD" id="cd13566">
    <property type="entry name" value="PBP2_phosphate"/>
    <property type="match status" value="1"/>
</dbReference>
<dbReference type="EMBL" id="JAFEUM010000010">
    <property type="protein sequence ID" value="MBM7038316.1"/>
    <property type="molecule type" value="Genomic_DNA"/>
</dbReference>
<reference evidence="6 7" key="1">
    <citation type="submission" date="2021-02" db="EMBL/GenBank/DDBJ databases">
        <authorList>
            <person name="Park J.-S."/>
        </authorList>
    </citation>
    <scope>NUCLEOTIDE SEQUENCE [LARGE SCALE GENOMIC DNA]</scope>
    <source>
        <strain evidence="6 7">188UL20-2</strain>
    </source>
</reference>
<accession>A0ABS2HNP4</accession>
<sequence>MGNHFHPAKVLCFIVLLFSVPLQAKLIDYQKQPSLRGQINSVGSDTLSTLMDEWVSEFTRLYPRVNIQVQASGSSTAVPALTEGTARFGPMSRPMRDSEIDAFKQAHGYPPVQLKVAIDAVAVYVNSRNPIDALTIGEIDAIFSATRRCGLPQSIRKWQQLGVSEDWSQRTIQSLGRNSVSGTYAQFKDLALCQGDFHRQVNEMPGSASVVESVGRDISAIGYSGAGYETSSTKIIGVIGFDNQVTYPIYQDIVGDRYPLSRYLYLYINKAPNIPMQAAEREFLKYIFSSEGQAIVEKVGYIAVSPEVAESELSKISSASLGE</sequence>
<keyword evidence="4" id="KW-0574">Periplasm</keyword>
<dbReference type="RefSeq" id="WP_205159778.1">
    <property type="nucleotide sequence ID" value="NZ_JAFEUM010000010.1"/>
</dbReference>
<dbReference type="InterPro" id="IPR024370">
    <property type="entry name" value="PBP_domain"/>
</dbReference>
<comment type="subcellular location">
    <subcellularLocation>
        <location evidence="4">Periplasm</location>
    </subcellularLocation>
    <subcellularLocation>
        <location evidence="4">Secreted</location>
    </subcellularLocation>
</comment>
<feature type="domain" description="PBP" evidence="5">
    <location>
        <begin position="33"/>
        <end position="291"/>
    </location>
</feature>
<proteinExistence type="inferred from homology"/>
<gene>
    <name evidence="6" type="ORF">JQC93_18195</name>
</gene>
<evidence type="ECO:0000256" key="2">
    <source>
        <dbReference type="ARBA" id="ARBA00022448"/>
    </source>
</evidence>
<comment type="caution">
    <text evidence="6">The sequence shown here is derived from an EMBL/GenBank/DDBJ whole genome shotgun (WGS) entry which is preliminary data.</text>
</comment>
<comment type="function">
    <text evidence="4">Involved in the system for phosphate transport across the cytoplasmic membrane.</text>
</comment>
<keyword evidence="4" id="KW-0592">Phosphate transport</keyword>
<evidence type="ECO:0000256" key="1">
    <source>
        <dbReference type="ARBA" id="ARBA00008725"/>
    </source>
</evidence>
<dbReference type="InterPro" id="IPR050811">
    <property type="entry name" value="Phosphate_ABC_transporter"/>
</dbReference>
<comment type="similarity">
    <text evidence="1 4">Belongs to the PstS family.</text>
</comment>
<dbReference type="SUPFAM" id="SSF53850">
    <property type="entry name" value="Periplasmic binding protein-like II"/>
    <property type="match status" value="1"/>
</dbReference>